<dbReference type="PANTHER" id="PTHR33591">
    <property type="entry name" value="BETA-CAROTENE ISOMERASE D27"/>
    <property type="match status" value="1"/>
</dbReference>
<evidence type="ECO:0000313" key="3">
    <source>
        <dbReference type="Proteomes" id="UP001268256"/>
    </source>
</evidence>
<gene>
    <name evidence="2" type="ORF">RIF25_07740</name>
</gene>
<proteinExistence type="predicted"/>
<dbReference type="AlphaFoldDB" id="A0AAE4FR10"/>
<dbReference type="PANTHER" id="PTHR33591:SF4">
    <property type="entry name" value="OS08G0114100 PROTEIN"/>
    <property type="match status" value="1"/>
</dbReference>
<dbReference type="EMBL" id="JAVMIP010000005">
    <property type="protein sequence ID" value="MDS3860703.1"/>
    <property type="molecule type" value="Genomic_DNA"/>
</dbReference>
<name>A0AAE4FR10_9CYAN</name>
<dbReference type="InterPro" id="IPR038938">
    <property type="entry name" value="D27-like"/>
</dbReference>
<evidence type="ECO:0000313" key="2">
    <source>
        <dbReference type="EMBL" id="MDS3860703.1"/>
    </source>
</evidence>
<accession>A0AAE4FR10</accession>
<dbReference type="RefSeq" id="WP_322877970.1">
    <property type="nucleotide sequence ID" value="NZ_JAVMIP010000005.1"/>
</dbReference>
<dbReference type="Proteomes" id="UP001268256">
    <property type="component" value="Unassembled WGS sequence"/>
</dbReference>
<sequence>MKKLAQPAAIYTDNVFDRLALGLINRKIAQALGLTPPPPTYANFVWLSQQVMQGRTAQEQQALIAKVLASVIPRWVLGGIRTIFSPAPLVCELNAWFATRLFQWLVGPCEWQATLVAGPDQAFRWQRSRVQIKKCRYLEESGCVGMCVNLCKLPTQKFFTEQFGIPLTMSPDFEDLSCAMVFGQMPLPFNEEEAAQQPCLHSDPKQAPLPCPKL</sequence>
<evidence type="ECO:0000259" key="1">
    <source>
        <dbReference type="Pfam" id="PF13225"/>
    </source>
</evidence>
<dbReference type="Pfam" id="PF13225">
    <property type="entry name" value="D27-like_C"/>
    <property type="match status" value="1"/>
</dbReference>
<organism evidence="2 3">
    <name type="scientific">Pseudocalidococcus azoricus BACA0444</name>
    <dbReference type="NCBI Taxonomy" id="2918990"/>
    <lineage>
        <taxon>Bacteria</taxon>
        <taxon>Bacillati</taxon>
        <taxon>Cyanobacteriota</taxon>
        <taxon>Cyanophyceae</taxon>
        <taxon>Acaryochloridales</taxon>
        <taxon>Thermosynechococcaceae</taxon>
        <taxon>Pseudocalidococcus</taxon>
        <taxon>Pseudocalidococcus azoricus</taxon>
    </lineage>
</organism>
<comment type="caution">
    <text evidence="2">The sequence shown here is derived from an EMBL/GenBank/DDBJ whole genome shotgun (WGS) entry which is preliminary data.</text>
</comment>
<dbReference type="InterPro" id="IPR025114">
    <property type="entry name" value="D27-like_C"/>
</dbReference>
<dbReference type="GO" id="GO:0005506">
    <property type="term" value="F:iron ion binding"/>
    <property type="evidence" value="ECO:0007669"/>
    <property type="project" value="InterPro"/>
</dbReference>
<protein>
    <submittedName>
        <fullName evidence="2">DUF4033 domain-containing protein</fullName>
    </submittedName>
</protein>
<keyword evidence="3" id="KW-1185">Reference proteome</keyword>
<reference evidence="3" key="1">
    <citation type="submission" date="2023-07" db="EMBL/GenBank/DDBJ databases">
        <authorList>
            <person name="Luz R."/>
            <person name="Cordeiro R."/>
            <person name="Fonseca A."/>
            <person name="Goncalves V."/>
        </authorList>
    </citation>
    <scope>NUCLEOTIDE SEQUENCE [LARGE SCALE GENOMIC DNA]</scope>
    <source>
        <strain evidence="3">BACA0444</strain>
    </source>
</reference>
<feature type="domain" description="Beta-carotene isomerase D27-like C-terminal" evidence="1">
    <location>
        <begin position="104"/>
        <end position="190"/>
    </location>
</feature>